<dbReference type="RefSeq" id="WP_013328411.1">
    <property type="nucleotide sequence ID" value="NC_014507.1"/>
</dbReference>
<gene>
    <name evidence="1" type="ordered locus">Mpet_0459</name>
</gene>
<dbReference type="KEGG" id="mpi:Mpet_0459"/>
<dbReference type="OrthoDB" id="373815at2157"/>
<evidence type="ECO:0000313" key="1">
    <source>
        <dbReference type="EMBL" id="ADN35233.1"/>
    </source>
</evidence>
<keyword evidence="2" id="KW-1185">Reference proteome</keyword>
<dbReference type="GeneID" id="58788797"/>
<evidence type="ECO:0000313" key="2">
    <source>
        <dbReference type="Proteomes" id="UP000006565"/>
    </source>
</evidence>
<accession>E1RH09</accession>
<dbReference type="EMBL" id="CP002117">
    <property type="protein sequence ID" value="ADN35233.1"/>
    <property type="molecule type" value="Genomic_DNA"/>
</dbReference>
<name>E1RH09_METP4</name>
<dbReference type="Proteomes" id="UP000006565">
    <property type="component" value="Chromosome"/>
</dbReference>
<protein>
    <submittedName>
        <fullName evidence="1">Uncharacterized protein</fullName>
    </submittedName>
</protein>
<reference evidence="1 2" key="1">
    <citation type="journal article" date="2010" name="Stand. Genomic Sci.">
        <title>Complete genome sequence of Methanoplanus petrolearius type strain (SEBR 4847).</title>
        <authorList>
            <person name="Brambilla E."/>
            <person name="Djao O.D."/>
            <person name="Daligault H."/>
            <person name="Lapidus A."/>
            <person name="Lucas S."/>
            <person name="Hammon N."/>
            <person name="Nolan M."/>
            <person name="Tice H."/>
            <person name="Cheng J.F."/>
            <person name="Han C."/>
            <person name="Tapia R."/>
            <person name="Goodwin L."/>
            <person name="Pitluck S."/>
            <person name="Liolios K."/>
            <person name="Ivanova N."/>
            <person name="Mavromatis K."/>
            <person name="Mikhailova N."/>
            <person name="Pati A."/>
            <person name="Chen A."/>
            <person name="Palaniappan K."/>
            <person name="Land M."/>
            <person name="Hauser L."/>
            <person name="Chang Y.J."/>
            <person name="Jeffries C.D."/>
            <person name="Rohde M."/>
            <person name="Spring S."/>
            <person name="Sikorski J."/>
            <person name="Goker M."/>
            <person name="Woyke T."/>
            <person name="Bristow J."/>
            <person name="Eisen J.A."/>
            <person name="Markowitz V."/>
            <person name="Hugenholtz P."/>
            <person name="Kyrpides N.C."/>
            <person name="Klenk H.P."/>
        </authorList>
    </citation>
    <scope>NUCLEOTIDE SEQUENCE [LARGE SCALE GENOMIC DNA]</scope>
    <source>
        <strain evidence="2">DSM 11571 / OCM 486 / SEBR 4847</strain>
    </source>
</reference>
<sequence>MRLYIIIFDPFNTVSVDFIVPGPLCNAAGIADINVDPPVIRSSVVIVKKYPETLVVGSVDLQPQ</sequence>
<organism evidence="1 2">
    <name type="scientific">Methanolacinia petrolearia (strain DSM 11571 / OCM 486 / SEBR 4847)</name>
    <name type="common">Methanoplanus petrolearius</name>
    <dbReference type="NCBI Taxonomy" id="679926"/>
    <lineage>
        <taxon>Archaea</taxon>
        <taxon>Methanobacteriati</taxon>
        <taxon>Methanobacteriota</taxon>
        <taxon>Stenosarchaea group</taxon>
        <taxon>Methanomicrobia</taxon>
        <taxon>Methanomicrobiales</taxon>
        <taxon>Methanomicrobiaceae</taxon>
        <taxon>Methanolacinia</taxon>
    </lineage>
</organism>
<dbReference type="HOGENOM" id="CLU_2857129_0_0_2"/>
<proteinExistence type="predicted"/>
<dbReference type="AlphaFoldDB" id="E1RH09"/>